<keyword evidence="4" id="KW-1185">Reference proteome</keyword>
<dbReference type="EMBL" id="BMAR01000005">
    <property type="protein sequence ID" value="GFR43399.1"/>
    <property type="molecule type" value="Genomic_DNA"/>
</dbReference>
<dbReference type="Gene3D" id="3.40.50.1000">
    <property type="entry name" value="HAD superfamily/HAD-like"/>
    <property type="match status" value="4"/>
</dbReference>
<dbReference type="InterPro" id="IPR036412">
    <property type="entry name" value="HAD-like_sf"/>
</dbReference>
<dbReference type="NCBIfam" id="TIGR01460">
    <property type="entry name" value="HAD-SF-IIA"/>
    <property type="match status" value="1"/>
</dbReference>
<feature type="compositionally biased region" description="Low complexity" evidence="2">
    <location>
        <begin position="212"/>
        <end position="234"/>
    </location>
</feature>
<reference evidence="3 4" key="1">
    <citation type="journal article" date="2021" name="Sci. Rep.">
        <title>Genome sequencing of the multicellular alga Astrephomene provides insights into convergent evolution of germ-soma differentiation.</title>
        <authorList>
            <person name="Yamashita S."/>
            <person name="Yamamoto K."/>
            <person name="Matsuzaki R."/>
            <person name="Suzuki S."/>
            <person name="Yamaguchi H."/>
            <person name="Hirooka S."/>
            <person name="Minakuchi Y."/>
            <person name="Miyagishima S."/>
            <person name="Kawachi M."/>
            <person name="Toyoda A."/>
            <person name="Nozaki H."/>
        </authorList>
    </citation>
    <scope>NUCLEOTIDE SEQUENCE [LARGE SCALE GENOMIC DNA]</scope>
    <source>
        <strain evidence="3 4">NIES-4017</strain>
    </source>
</reference>
<feature type="region of interest" description="Disordered" evidence="2">
    <location>
        <begin position="206"/>
        <end position="234"/>
    </location>
</feature>
<feature type="non-terminal residue" evidence="3">
    <location>
        <position position="1"/>
    </location>
</feature>
<keyword evidence="1" id="KW-0378">Hydrolase</keyword>
<sequence length="433" mass="45662">DSYHPNSCSKRMNAQSLHACGSPIHGRWRHKTCHQPFGLRHVGQKHPCLSTQAFPRAAAATVNPTAASRTPLAAAATSTSTASTTTSRPCTTSDSCAAEPYEPVRVLDERTAPDALRDISTLILDCDGVLWRGNDIIRNAPEALRVFRAQGKRLLFVTNNSSKSRAAYAEKFRSLGLQVAPEEIVSSSYCAAAYLSSLGFGTQGTAAPAQEGGNNSSSSSNSNSNSGDSSTSSNRGKKVLLLGWTGVEEELREAGIPFIGGRNFELPPLHDIEAMKQLQVDPSIGAVVVGWDPLFSYSRLVYASVCLRELPGCLLVATNTDCADHIGGGRMAPGTGGLVAAVEVAAGVRAVNVAKGGEWLLPYLCRTYNLEPSRTAIIGDRMDTDIVLGRQGGLRTCLPLTGVTTRHQLAALPPGERPDVVVPGVAALAGLAC</sequence>
<evidence type="ECO:0000256" key="2">
    <source>
        <dbReference type="SAM" id="MobiDB-lite"/>
    </source>
</evidence>
<dbReference type="Proteomes" id="UP001054857">
    <property type="component" value="Unassembled WGS sequence"/>
</dbReference>
<evidence type="ECO:0000313" key="4">
    <source>
        <dbReference type="Proteomes" id="UP001054857"/>
    </source>
</evidence>
<comment type="caution">
    <text evidence="3">The sequence shown here is derived from an EMBL/GenBank/DDBJ whole genome shotgun (WGS) entry which is preliminary data.</text>
</comment>
<dbReference type="GO" id="GO:0016791">
    <property type="term" value="F:phosphatase activity"/>
    <property type="evidence" value="ECO:0007669"/>
    <property type="project" value="InterPro"/>
</dbReference>
<evidence type="ECO:0000256" key="1">
    <source>
        <dbReference type="ARBA" id="ARBA00022801"/>
    </source>
</evidence>
<organism evidence="3 4">
    <name type="scientific">Astrephomene gubernaculifera</name>
    <dbReference type="NCBI Taxonomy" id="47775"/>
    <lineage>
        <taxon>Eukaryota</taxon>
        <taxon>Viridiplantae</taxon>
        <taxon>Chlorophyta</taxon>
        <taxon>core chlorophytes</taxon>
        <taxon>Chlorophyceae</taxon>
        <taxon>CS clade</taxon>
        <taxon>Chlamydomonadales</taxon>
        <taxon>Astrephomenaceae</taxon>
        <taxon>Astrephomene</taxon>
    </lineage>
</organism>
<evidence type="ECO:0000313" key="3">
    <source>
        <dbReference type="EMBL" id="GFR43399.1"/>
    </source>
</evidence>
<dbReference type="InterPro" id="IPR006357">
    <property type="entry name" value="HAD-SF_hydro_IIA"/>
</dbReference>
<dbReference type="PANTHER" id="PTHR19288">
    <property type="entry name" value="4-NITROPHENYLPHOSPHATASE-RELATED"/>
    <property type="match status" value="1"/>
</dbReference>
<dbReference type="PANTHER" id="PTHR19288:SF93">
    <property type="entry name" value="FI11325P-RELATED"/>
    <property type="match status" value="1"/>
</dbReference>
<dbReference type="Pfam" id="PF13242">
    <property type="entry name" value="Hydrolase_like"/>
    <property type="match status" value="1"/>
</dbReference>
<gene>
    <name evidence="3" type="ORF">Agub_g4478</name>
</gene>
<dbReference type="InterPro" id="IPR006349">
    <property type="entry name" value="PGP_euk"/>
</dbReference>
<evidence type="ECO:0008006" key="5">
    <source>
        <dbReference type="Google" id="ProtNLM"/>
    </source>
</evidence>
<dbReference type="Pfam" id="PF13344">
    <property type="entry name" value="Hydrolase_6"/>
    <property type="match status" value="1"/>
</dbReference>
<protein>
    <recommendedName>
        <fullName evidence="5">Phosphoglycolate phosphatase</fullName>
    </recommendedName>
</protein>
<dbReference type="InterPro" id="IPR023214">
    <property type="entry name" value="HAD_sf"/>
</dbReference>
<dbReference type="SUPFAM" id="SSF56784">
    <property type="entry name" value="HAD-like"/>
    <property type="match status" value="1"/>
</dbReference>
<name>A0AAD3HJ95_9CHLO</name>
<dbReference type="AlphaFoldDB" id="A0AAD3HJ95"/>
<feature type="region of interest" description="Disordered" evidence="2">
    <location>
        <begin position="62"/>
        <end position="95"/>
    </location>
</feature>
<proteinExistence type="predicted"/>
<accession>A0AAD3HJ95</accession>
<dbReference type="NCBIfam" id="TIGR01452">
    <property type="entry name" value="PGP_euk"/>
    <property type="match status" value="1"/>
</dbReference>
<dbReference type="GO" id="GO:0005737">
    <property type="term" value="C:cytoplasm"/>
    <property type="evidence" value="ECO:0007669"/>
    <property type="project" value="TreeGrafter"/>
</dbReference>